<comment type="caution">
    <text evidence="3">The sequence shown here is derived from an EMBL/GenBank/DDBJ whole genome shotgun (WGS) entry which is preliminary data.</text>
</comment>
<dbReference type="InterPro" id="IPR008984">
    <property type="entry name" value="SMAD_FHA_dom_sf"/>
</dbReference>
<gene>
    <name evidence="3" type="ORF">SDC9_32924</name>
</gene>
<dbReference type="Gene3D" id="2.60.200.20">
    <property type="match status" value="1"/>
</dbReference>
<evidence type="ECO:0000256" key="1">
    <source>
        <dbReference type="SAM" id="Phobius"/>
    </source>
</evidence>
<keyword evidence="1" id="KW-0812">Transmembrane</keyword>
<dbReference type="PANTHER" id="PTHR23308">
    <property type="entry name" value="NUCLEAR INHIBITOR OF PROTEIN PHOSPHATASE-1"/>
    <property type="match status" value="1"/>
</dbReference>
<protein>
    <recommendedName>
        <fullName evidence="2">FHA domain-containing protein</fullName>
    </recommendedName>
</protein>
<dbReference type="PROSITE" id="PS50006">
    <property type="entry name" value="FHA_DOMAIN"/>
    <property type="match status" value="1"/>
</dbReference>
<keyword evidence="1" id="KW-1133">Transmembrane helix</keyword>
<accession>A0A644V6W1</accession>
<dbReference type="EMBL" id="VSSQ01000230">
    <property type="protein sequence ID" value="MPL86937.1"/>
    <property type="molecule type" value="Genomic_DNA"/>
</dbReference>
<feature type="transmembrane region" description="Helical" evidence="1">
    <location>
        <begin position="123"/>
        <end position="140"/>
    </location>
</feature>
<name>A0A644V6W1_9ZZZZ</name>
<dbReference type="SUPFAM" id="SSF49879">
    <property type="entry name" value="SMAD/FHA domain"/>
    <property type="match status" value="1"/>
</dbReference>
<dbReference type="Pfam" id="PF00498">
    <property type="entry name" value="FHA"/>
    <property type="match status" value="1"/>
</dbReference>
<dbReference type="InterPro" id="IPR000253">
    <property type="entry name" value="FHA_dom"/>
</dbReference>
<proteinExistence type="predicted"/>
<reference evidence="3" key="1">
    <citation type="submission" date="2019-08" db="EMBL/GenBank/DDBJ databases">
        <authorList>
            <person name="Kucharzyk K."/>
            <person name="Murdoch R.W."/>
            <person name="Higgins S."/>
            <person name="Loffler F."/>
        </authorList>
    </citation>
    <scope>NUCLEOTIDE SEQUENCE</scope>
</reference>
<organism evidence="3">
    <name type="scientific">bioreactor metagenome</name>
    <dbReference type="NCBI Taxonomy" id="1076179"/>
    <lineage>
        <taxon>unclassified sequences</taxon>
        <taxon>metagenomes</taxon>
        <taxon>ecological metagenomes</taxon>
    </lineage>
</organism>
<sequence length="218" mass="24807">MKIQVFVGRDSKNDIVVDQPAVSKTHAKITFVDKDKIQIEDVGSTNGTFVNGEKILKKIIMPSDRVTLGSYPLNTETLFKSINKKVNEKRTDFTHEFSMLRLHYESYENKVDLLQKGVQTKPMYIKAGITLAAMAFSYFIINDPNFKYPVMTVAGIIGGFLSLNNKANARMKDEVDRLSVELQREYRCPKCGYSLMGKRWNYWAGLGACPQCNAKWVE</sequence>
<dbReference type="SMART" id="SM00240">
    <property type="entry name" value="FHA"/>
    <property type="match status" value="1"/>
</dbReference>
<evidence type="ECO:0000313" key="3">
    <source>
        <dbReference type="EMBL" id="MPL86937.1"/>
    </source>
</evidence>
<feature type="transmembrane region" description="Helical" evidence="1">
    <location>
        <begin position="146"/>
        <end position="163"/>
    </location>
</feature>
<keyword evidence="1" id="KW-0472">Membrane</keyword>
<feature type="domain" description="FHA" evidence="2">
    <location>
        <begin position="5"/>
        <end position="55"/>
    </location>
</feature>
<dbReference type="InterPro" id="IPR050923">
    <property type="entry name" value="Cell_Proc_Reg/RNA_Proc"/>
</dbReference>
<dbReference type="AlphaFoldDB" id="A0A644V6W1"/>
<dbReference type="CDD" id="cd00060">
    <property type="entry name" value="FHA"/>
    <property type="match status" value="1"/>
</dbReference>
<evidence type="ECO:0000259" key="2">
    <source>
        <dbReference type="PROSITE" id="PS50006"/>
    </source>
</evidence>